<name>A0A0S4LDY3_9BACT</name>
<gene>
    <name evidence="4" type="ORF">COMA2_150109</name>
</gene>
<dbReference type="RefSeq" id="WP_090895562.1">
    <property type="nucleotide sequence ID" value="NZ_CZPZ01000007.1"/>
</dbReference>
<evidence type="ECO:0000256" key="3">
    <source>
        <dbReference type="SAM" id="SignalP"/>
    </source>
</evidence>
<dbReference type="EMBL" id="CZPZ01000007">
    <property type="protein sequence ID" value="CUS34116.1"/>
    <property type="molecule type" value="Genomic_DNA"/>
</dbReference>
<evidence type="ECO:0008006" key="6">
    <source>
        <dbReference type="Google" id="ProtNLM"/>
    </source>
</evidence>
<keyword evidence="1" id="KW-0175">Coiled coil</keyword>
<proteinExistence type="predicted"/>
<dbReference type="AlphaFoldDB" id="A0A0S4LDY3"/>
<protein>
    <recommendedName>
        <fullName evidence="6">Lipoprotein</fullName>
    </recommendedName>
</protein>
<feature type="compositionally biased region" description="Basic and acidic residues" evidence="2">
    <location>
        <begin position="179"/>
        <end position="191"/>
    </location>
</feature>
<evidence type="ECO:0000313" key="4">
    <source>
        <dbReference type="EMBL" id="CUS34116.1"/>
    </source>
</evidence>
<dbReference type="Proteomes" id="UP000198736">
    <property type="component" value="Unassembled WGS sequence"/>
</dbReference>
<keyword evidence="5" id="KW-1185">Reference proteome</keyword>
<evidence type="ECO:0000256" key="1">
    <source>
        <dbReference type="SAM" id="Coils"/>
    </source>
</evidence>
<feature type="coiled-coil region" evidence="1">
    <location>
        <begin position="274"/>
        <end position="301"/>
    </location>
</feature>
<dbReference type="OrthoDB" id="9796207at2"/>
<reference evidence="5" key="1">
    <citation type="submission" date="2015-10" db="EMBL/GenBank/DDBJ databases">
        <authorList>
            <person name="Luecker S."/>
            <person name="Luecker S."/>
        </authorList>
    </citation>
    <scope>NUCLEOTIDE SEQUENCE [LARGE SCALE GENOMIC DNA]</scope>
</reference>
<sequence length="306" mass="33541">MHHPSFIKSVLGLLTLSCLPLMAVGCAGPRPTTPIHEAPLGTVFLENVSDNSFQAAHPIKLSETTVADILRGVHTKEKTGLLLLLGKALKSTNLNDIRTFSEDDIAFLTPHITAALAQATPNQRVGFHIYSAPEISQSPKMNQHRETTSGYVFADGLSLHFTLSQYRYRPGQKSNAGQKEPRPLPDTDGLRDREVTFLPESALRPDVYDRSSWLGKSEDRSLAIDYQLLARVLAAPSPSTPITQPVPTGAAPVPQQLPSIPVQAVPDGRNEADLQAFKEELKALQKKVDEQSAELQRLKNPPLRKK</sequence>
<feature type="signal peptide" evidence="3">
    <location>
        <begin position="1"/>
        <end position="23"/>
    </location>
</feature>
<accession>A0A0S4LDY3</accession>
<feature type="region of interest" description="Disordered" evidence="2">
    <location>
        <begin position="169"/>
        <end position="191"/>
    </location>
</feature>
<evidence type="ECO:0000256" key="2">
    <source>
        <dbReference type="SAM" id="MobiDB-lite"/>
    </source>
</evidence>
<keyword evidence="3" id="KW-0732">Signal</keyword>
<feature type="chain" id="PRO_5006623895" description="Lipoprotein" evidence="3">
    <location>
        <begin position="24"/>
        <end position="306"/>
    </location>
</feature>
<feature type="region of interest" description="Disordered" evidence="2">
    <location>
        <begin position="239"/>
        <end position="265"/>
    </location>
</feature>
<evidence type="ECO:0000313" key="5">
    <source>
        <dbReference type="Proteomes" id="UP000198736"/>
    </source>
</evidence>
<organism evidence="4 5">
    <name type="scientific">Candidatus Nitrospira nitrificans</name>
    <dbReference type="NCBI Taxonomy" id="1742973"/>
    <lineage>
        <taxon>Bacteria</taxon>
        <taxon>Pseudomonadati</taxon>
        <taxon>Nitrospirota</taxon>
        <taxon>Nitrospiria</taxon>
        <taxon>Nitrospirales</taxon>
        <taxon>Nitrospiraceae</taxon>
        <taxon>Nitrospira</taxon>
    </lineage>
</organism>